<feature type="chain" id="PRO_5038526161" evidence="3">
    <location>
        <begin position="27"/>
        <end position="198"/>
    </location>
</feature>
<evidence type="ECO:0000313" key="6">
    <source>
        <dbReference type="Proteomes" id="UP000675664"/>
    </source>
</evidence>
<proteinExistence type="predicted"/>
<dbReference type="Proteomes" id="UP000675664">
    <property type="component" value="Unassembled WGS sequence"/>
</dbReference>
<dbReference type="PROSITE" id="PS51272">
    <property type="entry name" value="SLH"/>
    <property type="match status" value="1"/>
</dbReference>
<dbReference type="InterPro" id="IPR001119">
    <property type="entry name" value="SLH_dom"/>
</dbReference>
<feature type="compositionally biased region" description="Basic and acidic residues" evidence="2">
    <location>
        <begin position="98"/>
        <end position="117"/>
    </location>
</feature>
<accession>A0A8J7W690</accession>
<feature type="region of interest" description="Disordered" evidence="2">
    <location>
        <begin position="82"/>
        <end position="117"/>
    </location>
</feature>
<keyword evidence="3" id="KW-0732">Signal</keyword>
<keyword evidence="6" id="KW-1185">Reference proteome</keyword>
<gene>
    <name evidence="5" type="ORF">KCX82_18130</name>
</gene>
<feature type="domain" description="SLH" evidence="4">
    <location>
        <begin position="141"/>
        <end position="198"/>
    </location>
</feature>
<evidence type="ECO:0000256" key="2">
    <source>
        <dbReference type="SAM" id="MobiDB-lite"/>
    </source>
</evidence>
<protein>
    <submittedName>
        <fullName evidence="5">S-layer homology domain-containing protein</fullName>
    </submittedName>
</protein>
<dbReference type="Pfam" id="PF00395">
    <property type="entry name" value="SLH"/>
    <property type="match status" value="2"/>
</dbReference>
<comment type="caution">
    <text evidence="5">The sequence shown here is derived from an EMBL/GenBank/DDBJ whole genome shotgun (WGS) entry which is preliminary data.</text>
</comment>
<keyword evidence="1" id="KW-0677">Repeat</keyword>
<dbReference type="RefSeq" id="WP_227019939.1">
    <property type="nucleotide sequence ID" value="NZ_JAGSND010000017.1"/>
</dbReference>
<evidence type="ECO:0000313" key="5">
    <source>
        <dbReference type="EMBL" id="MBR0599806.1"/>
    </source>
</evidence>
<dbReference type="EMBL" id="JAGSND010000017">
    <property type="protein sequence ID" value="MBR0599806.1"/>
    <property type="molecule type" value="Genomic_DNA"/>
</dbReference>
<name>A0A8J7W690_9FIRM</name>
<organism evidence="5 6">
    <name type="scientific">Sinanaerobacter chloroacetimidivorans</name>
    <dbReference type="NCBI Taxonomy" id="2818044"/>
    <lineage>
        <taxon>Bacteria</taxon>
        <taxon>Bacillati</taxon>
        <taxon>Bacillota</taxon>
        <taxon>Clostridia</taxon>
        <taxon>Peptostreptococcales</taxon>
        <taxon>Anaerovoracaceae</taxon>
        <taxon>Sinanaerobacter</taxon>
    </lineage>
</organism>
<sequence length="198" mass="22197">MTLKKRTITLLFALLFVLASSPAAFAESSDYCNHWAGETIGEFLEKGWVQRDQSGELNPDQYATRAEFLTLINSIWPGSIPVHENKKEKNSDQSDQIKNSDEESAGDKEKSQLDDPIKREEAAYVIAGIKKYTKEEGKELSKGFQDSDQISPWALDSVEIMLQKGIMKGYPNQLLRPTDPITRAEAMTLLKAVLNLSD</sequence>
<feature type="compositionally biased region" description="Basic and acidic residues" evidence="2">
    <location>
        <begin position="83"/>
        <end position="92"/>
    </location>
</feature>
<evidence type="ECO:0000256" key="3">
    <source>
        <dbReference type="SAM" id="SignalP"/>
    </source>
</evidence>
<evidence type="ECO:0000256" key="1">
    <source>
        <dbReference type="ARBA" id="ARBA00022737"/>
    </source>
</evidence>
<feature type="signal peptide" evidence="3">
    <location>
        <begin position="1"/>
        <end position="26"/>
    </location>
</feature>
<evidence type="ECO:0000259" key="4">
    <source>
        <dbReference type="PROSITE" id="PS51272"/>
    </source>
</evidence>
<dbReference type="AlphaFoldDB" id="A0A8J7W690"/>
<reference evidence="5" key="2">
    <citation type="submission" date="2021-04" db="EMBL/GenBank/DDBJ databases">
        <authorList>
            <person name="Liu J."/>
        </authorList>
    </citation>
    <scope>NUCLEOTIDE SEQUENCE</scope>
    <source>
        <strain evidence="5">BAD-6</strain>
    </source>
</reference>
<reference evidence="5" key="1">
    <citation type="submission" date="2021-04" db="EMBL/GenBank/DDBJ databases">
        <title>Sinoanaerobacter chloroacetimidivorans sp. nov., an obligate anaerobic bacterium isolated from anaerobic sludge.</title>
        <authorList>
            <person name="Bao Y."/>
        </authorList>
    </citation>
    <scope>NUCLEOTIDE SEQUENCE</scope>
    <source>
        <strain evidence="5">BAD-6</strain>
    </source>
</reference>